<dbReference type="Proteomes" id="UP000290819">
    <property type="component" value="Unassembled WGS sequence"/>
</dbReference>
<dbReference type="InterPro" id="IPR036380">
    <property type="entry name" value="Isochorismatase-like_sf"/>
</dbReference>
<keyword evidence="2" id="KW-1185">Reference proteome</keyword>
<dbReference type="OrthoDB" id="9807387at2"/>
<dbReference type="SUPFAM" id="SSF52499">
    <property type="entry name" value="Isochorismatase-like hydrolases"/>
    <property type="match status" value="1"/>
</dbReference>
<dbReference type="EMBL" id="MZXW01000004">
    <property type="protein sequence ID" value="RXT54212.1"/>
    <property type="molecule type" value="Genomic_DNA"/>
</dbReference>
<sequence length="138" mass="15307">MARRAYLLATLVKRLDQGACYRFDDTARDPEMPNIEPSRTAVLVVDMQNDYVTAGAKLRLTQAVRNVPKLASTLKIRRGRANRVIHTEQVDRRDGSDVDLFDDLYLPIEDGSSFIDNALGADAYPDPTLVPCAVRASA</sequence>
<protein>
    <submittedName>
        <fullName evidence="1">Uncharacterized protein</fullName>
    </submittedName>
</protein>
<proteinExistence type="predicted"/>
<evidence type="ECO:0000313" key="2">
    <source>
        <dbReference type="Proteomes" id="UP000290819"/>
    </source>
</evidence>
<name>A0A4Q1VPL7_9BRAD</name>
<reference evidence="1 2" key="1">
    <citation type="submission" date="2017-03" db="EMBL/GenBank/DDBJ databases">
        <authorList>
            <person name="Safronova V.I."/>
            <person name="Sazanova A.L."/>
            <person name="Chirak E.R."/>
        </authorList>
    </citation>
    <scope>NUCLEOTIDE SEQUENCE [LARGE SCALE GENOMIC DNA]</scope>
    <source>
        <strain evidence="1 2">Opo-243</strain>
    </source>
</reference>
<comment type="caution">
    <text evidence="1">The sequence shown here is derived from an EMBL/GenBank/DDBJ whole genome shotgun (WGS) entry which is preliminary data.</text>
</comment>
<gene>
    <name evidence="1" type="ORF">B5V03_01835</name>
</gene>
<accession>A0A4Q1VPL7</accession>
<dbReference type="Gene3D" id="3.40.50.850">
    <property type="entry name" value="Isochorismatase-like"/>
    <property type="match status" value="1"/>
</dbReference>
<organism evidence="1 2">
    <name type="scientific">Bradyrhizobium betae</name>
    <dbReference type="NCBI Taxonomy" id="244734"/>
    <lineage>
        <taxon>Bacteria</taxon>
        <taxon>Pseudomonadati</taxon>
        <taxon>Pseudomonadota</taxon>
        <taxon>Alphaproteobacteria</taxon>
        <taxon>Hyphomicrobiales</taxon>
        <taxon>Nitrobacteraceae</taxon>
        <taxon>Bradyrhizobium</taxon>
    </lineage>
</organism>
<evidence type="ECO:0000313" key="1">
    <source>
        <dbReference type="EMBL" id="RXT54212.1"/>
    </source>
</evidence>
<dbReference type="AlphaFoldDB" id="A0A4Q1VPL7"/>